<accession>A0A9D1F2K8</accession>
<evidence type="ECO:0000313" key="2">
    <source>
        <dbReference type="EMBL" id="HIS46338.1"/>
    </source>
</evidence>
<dbReference type="SUPFAM" id="SSF53335">
    <property type="entry name" value="S-adenosyl-L-methionine-dependent methyltransferases"/>
    <property type="match status" value="1"/>
</dbReference>
<dbReference type="GO" id="GO:0032259">
    <property type="term" value="P:methylation"/>
    <property type="evidence" value="ECO:0007669"/>
    <property type="project" value="UniProtKB-KW"/>
</dbReference>
<dbReference type="Gene3D" id="3.40.50.150">
    <property type="entry name" value="Vaccinia Virus protein VP39"/>
    <property type="match status" value="1"/>
</dbReference>
<evidence type="ECO:0000259" key="1">
    <source>
        <dbReference type="Pfam" id="PF08241"/>
    </source>
</evidence>
<dbReference type="EMBL" id="DVIT01000009">
    <property type="protein sequence ID" value="HIS46338.1"/>
    <property type="molecule type" value="Genomic_DNA"/>
</dbReference>
<dbReference type="Pfam" id="PF08241">
    <property type="entry name" value="Methyltransf_11"/>
    <property type="match status" value="1"/>
</dbReference>
<reference evidence="2" key="1">
    <citation type="submission" date="2020-10" db="EMBL/GenBank/DDBJ databases">
        <authorList>
            <person name="Gilroy R."/>
        </authorList>
    </citation>
    <scope>NUCLEOTIDE SEQUENCE</scope>
    <source>
        <strain evidence="2">CHK178-757</strain>
    </source>
</reference>
<gene>
    <name evidence="2" type="ORF">IAB46_02065</name>
</gene>
<feature type="domain" description="Methyltransferase type 11" evidence="1">
    <location>
        <begin position="15"/>
        <end position="103"/>
    </location>
</feature>
<dbReference type="Proteomes" id="UP000823927">
    <property type="component" value="Unassembled WGS sequence"/>
</dbReference>
<sequence length="174" mass="19278">MNDIWVRSELKGTILDIGGGGEGIIGRVYGQQVTAIDNRQEELDEAPDNGHKLLMDASALAFQDGFFDNVTFFYSLMYMSKETKKNAIKEAFRVLKHNGTLAIWDAVIENAAPDPFLIDLRIHINDLIVATTYGVGKEDAFQNSSTIIDLCENAGFKLKNALKDGASFNLIFIK</sequence>
<dbReference type="InterPro" id="IPR029063">
    <property type="entry name" value="SAM-dependent_MTases_sf"/>
</dbReference>
<dbReference type="InterPro" id="IPR013216">
    <property type="entry name" value="Methyltransf_11"/>
</dbReference>
<organism evidence="2 3">
    <name type="scientific">Candidatus Scybalocola faecigallinarum</name>
    <dbReference type="NCBI Taxonomy" id="2840941"/>
    <lineage>
        <taxon>Bacteria</taxon>
        <taxon>Bacillati</taxon>
        <taxon>Bacillota</taxon>
        <taxon>Clostridia</taxon>
        <taxon>Lachnospirales</taxon>
        <taxon>Lachnospiraceae</taxon>
        <taxon>Lachnospiraceae incertae sedis</taxon>
        <taxon>Candidatus Scybalocola (ex Gilroy et al. 2021)</taxon>
    </lineage>
</organism>
<keyword evidence="2" id="KW-0808">Transferase</keyword>
<name>A0A9D1F2K8_9FIRM</name>
<evidence type="ECO:0000313" key="3">
    <source>
        <dbReference type="Proteomes" id="UP000823927"/>
    </source>
</evidence>
<dbReference type="AlphaFoldDB" id="A0A9D1F2K8"/>
<comment type="caution">
    <text evidence="2">The sequence shown here is derived from an EMBL/GenBank/DDBJ whole genome shotgun (WGS) entry which is preliminary data.</text>
</comment>
<keyword evidence="2" id="KW-0489">Methyltransferase</keyword>
<dbReference type="GO" id="GO:0008757">
    <property type="term" value="F:S-adenosylmethionine-dependent methyltransferase activity"/>
    <property type="evidence" value="ECO:0007669"/>
    <property type="project" value="InterPro"/>
</dbReference>
<protein>
    <submittedName>
        <fullName evidence="2">Methyltransferase domain-containing protein</fullName>
    </submittedName>
</protein>
<reference evidence="2" key="2">
    <citation type="journal article" date="2021" name="PeerJ">
        <title>Extensive microbial diversity within the chicken gut microbiome revealed by metagenomics and culture.</title>
        <authorList>
            <person name="Gilroy R."/>
            <person name="Ravi A."/>
            <person name="Getino M."/>
            <person name="Pursley I."/>
            <person name="Horton D.L."/>
            <person name="Alikhan N.F."/>
            <person name="Baker D."/>
            <person name="Gharbi K."/>
            <person name="Hall N."/>
            <person name="Watson M."/>
            <person name="Adriaenssens E.M."/>
            <person name="Foster-Nyarko E."/>
            <person name="Jarju S."/>
            <person name="Secka A."/>
            <person name="Antonio M."/>
            <person name="Oren A."/>
            <person name="Chaudhuri R.R."/>
            <person name="La Ragione R."/>
            <person name="Hildebrand F."/>
            <person name="Pallen M.J."/>
        </authorList>
    </citation>
    <scope>NUCLEOTIDE SEQUENCE</scope>
    <source>
        <strain evidence="2">CHK178-757</strain>
    </source>
</reference>
<proteinExistence type="predicted"/>